<dbReference type="EMBL" id="JAACJL010000044">
    <property type="protein sequence ID" value="KAF4614835.1"/>
    <property type="molecule type" value="Genomic_DNA"/>
</dbReference>
<name>A0A8H4VNS0_9AGAR</name>
<keyword evidence="5" id="KW-1185">Reference proteome</keyword>
<evidence type="ECO:0000256" key="2">
    <source>
        <dbReference type="SAM" id="MobiDB-lite"/>
    </source>
</evidence>
<accession>A0A8H4VNS0</accession>
<feature type="region of interest" description="Disordered" evidence="2">
    <location>
        <begin position="35"/>
        <end position="73"/>
    </location>
</feature>
<dbReference type="Pfam" id="PF07910">
    <property type="entry name" value="Peptidase_C78"/>
    <property type="match status" value="1"/>
</dbReference>
<reference evidence="4 5" key="1">
    <citation type="submission" date="2019-12" db="EMBL/GenBank/DDBJ databases">
        <authorList>
            <person name="Floudas D."/>
            <person name="Bentzer J."/>
            <person name="Ahren D."/>
            <person name="Johansson T."/>
            <person name="Persson P."/>
            <person name="Tunlid A."/>
        </authorList>
    </citation>
    <scope>NUCLEOTIDE SEQUENCE [LARGE SCALE GENOMIC DNA]</scope>
    <source>
        <strain evidence="4 5">CBS 102.39</strain>
    </source>
</reference>
<proteinExistence type="predicted"/>
<sequence length="449" mass="50086">MQPMPCMYCQEDLIPLSISQRQVHYDQHLNVGNEHVVEGSPTKPIVIDDNSLETSPTKSKKRSDSATASSRKNGHKKIMMFPCQRETDDFWYPAQATTPPPSFTPGLIYVLKKGIAKGHTKGLIRKAALCYGDAVHVSRESWDANWGCGYRNFLMACAGLMSQTGQPLYFPLLDSPLPPSIRNLQQWIESAWKEGYDPEGKQELKKLINTTKWIGTADLWVAFTFRGIPAELVDFNYESKGQAKASELVIDWVVNYFTPNSPSSKPSNAFESMKMTPIAMTDKMPLILQHNGHSRTVVGYEIDKNGATNLLVFDPSFRPDSTIRNAALAEFAASGQQASSTLTATSSLKRKRSVVSVQDENVQDGNSSAKRTTSTSKPLTPPKDAGQKGKGKAREGQEMDTFRLVKKFRLDPKSLSKKKQYQILYFPMTAPLTDYEKGQKKQVRSTKIS</sequence>
<feature type="region of interest" description="Disordered" evidence="2">
    <location>
        <begin position="339"/>
        <end position="402"/>
    </location>
</feature>
<keyword evidence="1" id="KW-0378">Hydrolase</keyword>
<evidence type="ECO:0000259" key="3">
    <source>
        <dbReference type="Pfam" id="PF07910"/>
    </source>
</evidence>
<evidence type="ECO:0000313" key="4">
    <source>
        <dbReference type="EMBL" id="KAF4614835.1"/>
    </source>
</evidence>
<gene>
    <name evidence="4" type="ORF">D9613_002895</name>
</gene>
<dbReference type="Proteomes" id="UP000521872">
    <property type="component" value="Unassembled WGS sequence"/>
</dbReference>
<organism evidence="4 5">
    <name type="scientific">Agrocybe pediades</name>
    <dbReference type="NCBI Taxonomy" id="84607"/>
    <lineage>
        <taxon>Eukaryota</taxon>
        <taxon>Fungi</taxon>
        <taxon>Dikarya</taxon>
        <taxon>Basidiomycota</taxon>
        <taxon>Agaricomycotina</taxon>
        <taxon>Agaricomycetes</taxon>
        <taxon>Agaricomycetidae</taxon>
        <taxon>Agaricales</taxon>
        <taxon>Agaricineae</taxon>
        <taxon>Strophariaceae</taxon>
        <taxon>Agrocybe</taxon>
    </lineage>
</organism>
<feature type="compositionally biased region" description="Polar residues" evidence="2">
    <location>
        <begin position="358"/>
        <end position="371"/>
    </location>
</feature>
<evidence type="ECO:0000256" key="1">
    <source>
        <dbReference type="ARBA" id="ARBA00022801"/>
    </source>
</evidence>
<protein>
    <recommendedName>
        <fullName evidence="3">UFSP1/2/DUB catalytic domain-containing protein</fullName>
    </recommendedName>
</protein>
<evidence type="ECO:0000313" key="5">
    <source>
        <dbReference type="Proteomes" id="UP000521872"/>
    </source>
</evidence>
<dbReference type="InterPro" id="IPR012462">
    <property type="entry name" value="UFSP1/2_DUB_cat"/>
</dbReference>
<dbReference type="Gene3D" id="3.90.70.130">
    <property type="match status" value="1"/>
</dbReference>
<feature type="compositionally biased region" description="Basic and acidic residues" evidence="2">
    <location>
        <begin position="392"/>
        <end position="402"/>
    </location>
</feature>
<feature type="domain" description="UFSP1/2/DUB catalytic" evidence="3">
    <location>
        <begin position="128"/>
        <end position="341"/>
    </location>
</feature>
<comment type="caution">
    <text evidence="4">The sequence shown here is derived from an EMBL/GenBank/DDBJ whole genome shotgun (WGS) entry which is preliminary data.</text>
</comment>
<dbReference type="AlphaFoldDB" id="A0A8H4VNS0"/>
<dbReference type="GO" id="GO:0016787">
    <property type="term" value="F:hydrolase activity"/>
    <property type="evidence" value="ECO:0007669"/>
    <property type="project" value="UniProtKB-KW"/>
</dbReference>